<dbReference type="RefSeq" id="WP_170864448.1">
    <property type="nucleotide sequence ID" value="NZ_FQUS01000022.1"/>
</dbReference>
<dbReference type="PANTHER" id="PTHR35330:SF1">
    <property type="entry name" value="SIROHEME BIOSYNTHESIS PROTEIN MET8"/>
    <property type="match status" value="1"/>
</dbReference>
<dbReference type="Gene3D" id="3.40.50.720">
    <property type="entry name" value="NAD(P)-binding Rossmann-like Domain"/>
    <property type="match status" value="1"/>
</dbReference>
<dbReference type="Pfam" id="PF14824">
    <property type="entry name" value="Sirohm_synth_M"/>
    <property type="match status" value="1"/>
</dbReference>
<comment type="pathway">
    <text evidence="1">Porphyrin-containing compound metabolism; siroheme biosynthesis; sirohydrochlorin from precorrin-2: step 1/1.</text>
</comment>
<evidence type="ECO:0000313" key="10">
    <source>
        <dbReference type="Proteomes" id="UP000184041"/>
    </source>
</evidence>
<dbReference type="AlphaFoldDB" id="A0A1M5I615"/>
<evidence type="ECO:0000256" key="4">
    <source>
        <dbReference type="ARBA" id="ARBA00023027"/>
    </source>
</evidence>
<keyword evidence="5" id="KW-0627">Porphyrin biosynthesis</keyword>
<dbReference type="InterPro" id="IPR036291">
    <property type="entry name" value="NAD(P)-bd_dom_sf"/>
</dbReference>
<feature type="domain" description="Siroheme synthase central" evidence="8">
    <location>
        <begin position="120"/>
        <end position="146"/>
    </location>
</feature>
<keyword evidence="3" id="KW-0560">Oxidoreductase</keyword>
<dbReference type="EC" id="1.3.1.76" evidence="2"/>
<dbReference type="InterPro" id="IPR006367">
    <property type="entry name" value="Sirohaem_synthase_N"/>
</dbReference>
<dbReference type="GO" id="GO:0019354">
    <property type="term" value="P:siroheme biosynthetic process"/>
    <property type="evidence" value="ECO:0007669"/>
    <property type="project" value="UniProtKB-UniPathway"/>
</dbReference>
<evidence type="ECO:0000259" key="7">
    <source>
        <dbReference type="Pfam" id="PF10414"/>
    </source>
</evidence>
<dbReference type="GO" id="GO:0004325">
    <property type="term" value="F:ferrochelatase activity"/>
    <property type="evidence" value="ECO:0007669"/>
    <property type="project" value="InterPro"/>
</dbReference>
<keyword evidence="4" id="KW-0520">NAD</keyword>
<protein>
    <recommendedName>
        <fullName evidence="2">precorrin-2 dehydrogenase</fullName>
        <ecNumber evidence="2">1.3.1.76</ecNumber>
    </recommendedName>
</protein>
<gene>
    <name evidence="9" type="ORF">SAMN05443144_12241</name>
</gene>
<dbReference type="InterPro" id="IPR028161">
    <property type="entry name" value="Met8-like"/>
</dbReference>
<dbReference type="UniPathway" id="UPA00262">
    <property type="reaction ID" value="UER00222"/>
</dbReference>
<accession>A0A1M5I615</accession>
<evidence type="ECO:0000256" key="2">
    <source>
        <dbReference type="ARBA" id="ARBA00012400"/>
    </source>
</evidence>
<name>A0A1M5I615_9BACT</name>
<organism evidence="9 10">
    <name type="scientific">Fodinibius roseus</name>
    <dbReference type="NCBI Taxonomy" id="1194090"/>
    <lineage>
        <taxon>Bacteria</taxon>
        <taxon>Pseudomonadati</taxon>
        <taxon>Balneolota</taxon>
        <taxon>Balneolia</taxon>
        <taxon>Balneolales</taxon>
        <taxon>Balneolaceae</taxon>
        <taxon>Fodinibius</taxon>
    </lineage>
</organism>
<reference evidence="9 10" key="1">
    <citation type="submission" date="2016-11" db="EMBL/GenBank/DDBJ databases">
        <authorList>
            <person name="Jaros S."/>
            <person name="Januszkiewicz K."/>
            <person name="Wedrychowicz H."/>
        </authorList>
    </citation>
    <scope>NUCLEOTIDE SEQUENCE [LARGE SCALE GENOMIC DNA]</scope>
    <source>
        <strain evidence="9 10">DSM 21986</strain>
    </source>
</reference>
<dbReference type="InterPro" id="IPR019478">
    <property type="entry name" value="Sirohaem_synthase_dimer_dom"/>
</dbReference>
<dbReference type="InterPro" id="IPR042518">
    <property type="entry name" value="SirC_C"/>
</dbReference>
<proteinExistence type="predicted"/>
<dbReference type="GO" id="GO:0043115">
    <property type="term" value="F:precorrin-2 dehydrogenase activity"/>
    <property type="evidence" value="ECO:0007669"/>
    <property type="project" value="UniProtKB-EC"/>
</dbReference>
<dbReference type="Proteomes" id="UP000184041">
    <property type="component" value="Unassembled WGS sequence"/>
</dbReference>
<dbReference type="SUPFAM" id="SSF51735">
    <property type="entry name" value="NAD(P)-binding Rossmann-fold domains"/>
    <property type="match status" value="1"/>
</dbReference>
<evidence type="ECO:0000259" key="8">
    <source>
        <dbReference type="Pfam" id="PF14824"/>
    </source>
</evidence>
<dbReference type="NCBIfam" id="TIGR01470">
    <property type="entry name" value="cysG_Nterm"/>
    <property type="match status" value="1"/>
</dbReference>
<evidence type="ECO:0000256" key="5">
    <source>
        <dbReference type="ARBA" id="ARBA00023244"/>
    </source>
</evidence>
<dbReference type="STRING" id="1194090.SAMN05443144_12241"/>
<dbReference type="Gene3D" id="1.10.8.610">
    <property type="entry name" value="SirC, precorrin-2 dehydrogenase, C-terminal helical domain-like"/>
    <property type="match status" value="1"/>
</dbReference>
<dbReference type="Pfam" id="PF13241">
    <property type="entry name" value="NAD_binding_7"/>
    <property type="match status" value="1"/>
</dbReference>
<dbReference type="Pfam" id="PF10414">
    <property type="entry name" value="CysG_dimeriser"/>
    <property type="match status" value="1"/>
</dbReference>
<comment type="catalytic activity">
    <reaction evidence="6">
        <text>precorrin-2 + NAD(+) = sirohydrochlorin + NADH + 2 H(+)</text>
        <dbReference type="Rhea" id="RHEA:15613"/>
        <dbReference type="ChEBI" id="CHEBI:15378"/>
        <dbReference type="ChEBI" id="CHEBI:57540"/>
        <dbReference type="ChEBI" id="CHEBI:57945"/>
        <dbReference type="ChEBI" id="CHEBI:58351"/>
        <dbReference type="ChEBI" id="CHEBI:58827"/>
        <dbReference type="EC" id="1.3.1.76"/>
    </reaction>
</comment>
<dbReference type="InterPro" id="IPR028281">
    <property type="entry name" value="Sirohaem_synthase_central"/>
</dbReference>
<sequence>MDMFPIYLRRLDERRTVLVGGDHEAEGKAEQLLERNAKLTVISPHLTEKMQRWVGENRFKWIPRSYKQGDLEDAFMAIVAEYEGDVNKKVYQEAKERGILVNVMDDIPHANFAFGSIVKRGPLTISISTSGAAPALSVRLRQRFEKEFGPEYGDFLDFMQKLRKPMSRHHSRFETRKRLWYEVIDSDVLSLFRKGMIKEAYHRTADIVGEEVVTDALGASAIEEIEA</sequence>
<keyword evidence="10" id="KW-1185">Reference proteome</keyword>
<feature type="domain" description="Sirohaem synthase dimerisation" evidence="7">
    <location>
        <begin position="152"/>
        <end position="200"/>
    </location>
</feature>
<evidence type="ECO:0000313" key="9">
    <source>
        <dbReference type="EMBL" id="SHG23765.1"/>
    </source>
</evidence>
<evidence type="ECO:0000256" key="6">
    <source>
        <dbReference type="ARBA" id="ARBA00047561"/>
    </source>
</evidence>
<dbReference type="PANTHER" id="PTHR35330">
    <property type="entry name" value="SIROHEME BIOSYNTHESIS PROTEIN MET8"/>
    <property type="match status" value="1"/>
</dbReference>
<evidence type="ECO:0000256" key="1">
    <source>
        <dbReference type="ARBA" id="ARBA00005010"/>
    </source>
</evidence>
<dbReference type="SUPFAM" id="SSF75615">
    <property type="entry name" value="Siroheme synthase middle domains-like"/>
    <property type="match status" value="1"/>
</dbReference>
<dbReference type="EMBL" id="FQUS01000022">
    <property type="protein sequence ID" value="SHG23765.1"/>
    <property type="molecule type" value="Genomic_DNA"/>
</dbReference>
<evidence type="ECO:0000256" key="3">
    <source>
        <dbReference type="ARBA" id="ARBA00023002"/>
    </source>
</evidence>